<evidence type="ECO:0000256" key="3">
    <source>
        <dbReference type="ARBA" id="ARBA00022475"/>
    </source>
</evidence>
<comment type="similarity">
    <text evidence="7">Belongs to the fluoride channel Fluc/FEX (TC 1.A.43) family.</text>
</comment>
<keyword evidence="11" id="KW-1185">Reference proteome</keyword>
<feature type="transmembrane region" description="Helical" evidence="9">
    <location>
        <begin position="290"/>
        <end position="309"/>
    </location>
</feature>
<feature type="transmembrane region" description="Helical" evidence="9">
    <location>
        <begin position="49"/>
        <end position="69"/>
    </location>
</feature>
<evidence type="ECO:0000256" key="2">
    <source>
        <dbReference type="ARBA" id="ARBA00004651"/>
    </source>
</evidence>
<gene>
    <name evidence="10" type="ORF">CC85DRAFT_327842</name>
</gene>
<evidence type="ECO:0000256" key="4">
    <source>
        <dbReference type="ARBA" id="ARBA00022692"/>
    </source>
</evidence>
<dbReference type="Pfam" id="PF02537">
    <property type="entry name" value="CRCB"/>
    <property type="match status" value="2"/>
</dbReference>
<dbReference type="InterPro" id="IPR003691">
    <property type="entry name" value="FluC"/>
</dbReference>
<dbReference type="GO" id="GO:0005886">
    <property type="term" value="C:plasma membrane"/>
    <property type="evidence" value="ECO:0007669"/>
    <property type="project" value="UniProtKB-SubCell"/>
</dbReference>
<dbReference type="STRING" id="879819.A0A0J0XNT3"/>
<dbReference type="AlphaFoldDB" id="A0A0J0XNT3"/>
<evidence type="ECO:0000313" key="11">
    <source>
        <dbReference type="Proteomes" id="UP000053611"/>
    </source>
</evidence>
<dbReference type="Proteomes" id="UP000053611">
    <property type="component" value="Unassembled WGS sequence"/>
</dbReference>
<protein>
    <recommendedName>
        <fullName evidence="12">CRCB-domain-containing protein</fullName>
    </recommendedName>
</protein>
<feature type="transmembrane region" description="Helical" evidence="9">
    <location>
        <begin position="121"/>
        <end position="146"/>
    </location>
</feature>
<keyword evidence="6 9" id="KW-0472">Membrane</keyword>
<proteinExistence type="inferred from homology"/>
<sequence>MTTLTPAGPPTEYGALRAGAHYATLVLASMLGTLIRLGFNAIGDYNGSVIFPLAWAQGVGCGVMGLGTARKPEVAWIYPPLTTFVTTGIAGSTTTFSSWMLEGFEAFADTPAGGFSKTVNGVAYSLATFGISYAGVVLGHQVSSFLPSLPRPRLLGKPCRLSPTPVVDGLMLLLAAASYAAALAMYFAAPTYWRRHAVFALLLSPPGAMLRYGLSRLNSGKRVDGRFPLGTFIANAAATLLIGGAYAGMRRPAGVVACDALHALQDGFCGCLSTVSTFVVEARTLRRGWAWGYVLSSVVLGHLLILATVGGVRWTEGPIGVCTGSDAV</sequence>
<keyword evidence="4 9" id="KW-0812">Transmembrane</keyword>
<dbReference type="OrthoDB" id="409792at2759"/>
<name>A0A0J0XNT3_9TREE</name>
<keyword evidence="5 9" id="KW-1133">Transmembrane helix</keyword>
<evidence type="ECO:0000256" key="5">
    <source>
        <dbReference type="ARBA" id="ARBA00022989"/>
    </source>
</evidence>
<evidence type="ECO:0000313" key="10">
    <source>
        <dbReference type="EMBL" id="KLT42790.1"/>
    </source>
</evidence>
<dbReference type="GeneID" id="28987230"/>
<dbReference type="GO" id="GO:1903425">
    <property type="term" value="F:fluoride transmembrane transporter activity"/>
    <property type="evidence" value="ECO:0007669"/>
    <property type="project" value="TreeGrafter"/>
</dbReference>
<evidence type="ECO:0000256" key="8">
    <source>
        <dbReference type="ARBA" id="ARBA00035585"/>
    </source>
</evidence>
<reference evidence="10 11" key="1">
    <citation type="submission" date="2015-03" db="EMBL/GenBank/DDBJ databases">
        <title>Genomics and transcriptomics of the oil-accumulating basidiomycete yeast T. oleaginosus allow insights into substrate utilization and the diverse evolutionary trajectories of mating systems in fungi.</title>
        <authorList>
            <consortium name="DOE Joint Genome Institute"/>
            <person name="Kourist R."/>
            <person name="Kracht O."/>
            <person name="Bracharz F."/>
            <person name="Lipzen A."/>
            <person name="Nolan M."/>
            <person name="Ohm R."/>
            <person name="Grigoriev I."/>
            <person name="Sun S."/>
            <person name="Heitman J."/>
            <person name="Bruck T."/>
            <person name="Nowrousian M."/>
        </authorList>
    </citation>
    <scope>NUCLEOTIDE SEQUENCE [LARGE SCALE GENOMIC DNA]</scope>
    <source>
        <strain evidence="10 11">IBC0246</strain>
    </source>
</reference>
<comment type="function">
    <text evidence="1">Fluoride channel required for the rapid expulsion of cytoplasmic fluoride.</text>
</comment>
<evidence type="ECO:0000256" key="6">
    <source>
        <dbReference type="ARBA" id="ARBA00023136"/>
    </source>
</evidence>
<keyword evidence="3" id="KW-1003">Cell membrane</keyword>
<dbReference type="RefSeq" id="XP_018279281.1">
    <property type="nucleotide sequence ID" value="XM_018426627.1"/>
</dbReference>
<feature type="transmembrane region" description="Helical" evidence="9">
    <location>
        <begin position="166"/>
        <end position="189"/>
    </location>
</feature>
<organism evidence="10 11">
    <name type="scientific">Cutaneotrichosporon oleaginosum</name>
    <dbReference type="NCBI Taxonomy" id="879819"/>
    <lineage>
        <taxon>Eukaryota</taxon>
        <taxon>Fungi</taxon>
        <taxon>Dikarya</taxon>
        <taxon>Basidiomycota</taxon>
        <taxon>Agaricomycotina</taxon>
        <taxon>Tremellomycetes</taxon>
        <taxon>Trichosporonales</taxon>
        <taxon>Trichosporonaceae</taxon>
        <taxon>Cutaneotrichosporon</taxon>
    </lineage>
</organism>
<evidence type="ECO:0000256" key="9">
    <source>
        <dbReference type="SAM" id="Phobius"/>
    </source>
</evidence>
<evidence type="ECO:0000256" key="7">
    <source>
        <dbReference type="ARBA" id="ARBA00035120"/>
    </source>
</evidence>
<comment type="catalytic activity">
    <reaction evidence="8">
        <text>fluoride(in) = fluoride(out)</text>
        <dbReference type="Rhea" id="RHEA:76159"/>
        <dbReference type="ChEBI" id="CHEBI:17051"/>
    </reaction>
    <physiologicalReaction direction="left-to-right" evidence="8">
        <dbReference type="Rhea" id="RHEA:76160"/>
    </physiologicalReaction>
</comment>
<feature type="transmembrane region" description="Helical" evidence="9">
    <location>
        <begin position="22"/>
        <end position="43"/>
    </location>
</feature>
<feature type="transmembrane region" description="Helical" evidence="9">
    <location>
        <begin position="195"/>
        <end position="214"/>
    </location>
</feature>
<evidence type="ECO:0000256" key="1">
    <source>
        <dbReference type="ARBA" id="ARBA00002598"/>
    </source>
</evidence>
<comment type="subcellular location">
    <subcellularLocation>
        <location evidence="2">Cell membrane</location>
        <topology evidence="2">Multi-pass membrane protein</topology>
    </subcellularLocation>
</comment>
<accession>A0A0J0XNT3</accession>
<dbReference type="EMBL" id="KQ087201">
    <property type="protein sequence ID" value="KLT42790.1"/>
    <property type="molecule type" value="Genomic_DNA"/>
</dbReference>
<feature type="transmembrane region" description="Helical" evidence="9">
    <location>
        <begin position="81"/>
        <end position="101"/>
    </location>
</feature>
<dbReference type="PANTHER" id="PTHR28259">
    <property type="entry name" value="FLUORIDE EXPORT PROTEIN 1-RELATED"/>
    <property type="match status" value="1"/>
</dbReference>
<evidence type="ECO:0008006" key="12">
    <source>
        <dbReference type="Google" id="ProtNLM"/>
    </source>
</evidence>
<feature type="transmembrane region" description="Helical" evidence="9">
    <location>
        <begin position="226"/>
        <end position="247"/>
    </location>
</feature>
<dbReference type="PANTHER" id="PTHR28259:SF1">
    <property type="entry name" value="FLUORIDE EXPORT PROTEIN 1-RELATED"/>
    <property type="match status" value="1"/>
</dbReference>